<evidence type="ECO:0000256" key="5">
    <source>
        <dbReference type="ARBA" id="ARBA00022792"/>
    </source>
</evidence>
<keyword evidence="5 9" id="KW-0999">Mitochondrion inner membrane</keyword>
<comment type="subunit">
    <text evidence="9">Component of the mitochondrial contact site and cristae organizing system (MICOS) complex.</text>
</comment>
<evidence type="ECO:0000256" key="6">
    <source>
        <dbReference type="ARBA" id="ARBA00022989"/>
    </source>
</evidence>
<dbReference type="PANTHER" id="PTHR21304">
    <property type="entry name" value="MICOS COMPLEX SUBUNIT MIC10"/>
    <property type="match status" value="1"/>
</dbReference>
<organism evidence="10 11">
    <name type="scientific">Elysia marginata</name>
    <dbReference type="NCBI Taxonomy" id="1093978"/>
    <lineage>
        <taxon>Eukaryota</taxon>
        <taxon>Metazoa</taxon>
        <taxon>Spiralia</taxon>
        <taxon>Lophotrochozoa</taxon>
        <taxon>Mollusca</taxon>
        <taxon>Gastropoda</taxon>
        <taxon>Heterobranchia</taxon>
        <taxon>Euthyneura</taxon>
        <taxon>Panpulmonata</taxon>
        <taxon>Sacoglossa</taxon>
        <taxon>Placobranchoidea</taxon>
        <taxon>Plakobranchidae</taxon>
        <taxon>Elysia</taxon>
    </lineage>
</organism>
<comment type="similarity">
    <text evidence="3 9">Belongs to the MICOS complex subunit Mic10 family.</text>
</comment>
<evidence type="ECO:0000313" key="10">
    <source>
        <dbReference type="EMBL" id="GFS02742.1"/>
    </source>
</evidence>
<dbReference type="AlphaFoldDB" id="A0AAV4I1B1"/>
<evidence type="ECO:0000256" key="8">
    <source>
        <dbReference type="ARBA" id="ARBA00023136"/>
    </source>
</evidence>
<evidence type="ECO:0000256" key="7">
    <source>
        <dbReference type="ARBA" id="ARBA00023128"/>
    </source>
</evidence>
<dbReference type="InterPro" id="IPR007512">
    <property type="entry name" value="Mic10"/>
</dbReference>
<keyword evidence="7 9" id="KW-0496">Mitochondrion</keyword>
<evidence type="ECO:0000256" key="4">
    <source>
        <dbReference type="ARBA" id="ARBA00022692"/>
    </source>
</evidence>
<sequence>MSGKRSEDAYGEKVDRCLYNALSKFVVGVGVGIVTAVVVRYKPWPIILGAGIGTGMGISDCNYEFKSGSLTNVVKQSLEGKRKKLAFEAQKKEPSYDEESREAERKERLAGVVGRASHIKYYDD</sequence>
<evidence type="ECO:0000313" key="11">
    <source>
        <dbReference type="Proteomes" id="UP000762676"/>
    </source>
</evidence>
<evidence type="ECO:0000256" key="9">
    <source>
        <dbReference type="RuleBase" id="RU363011"/>
    </source>
</evidence>
<dbReference type="EMBL" id="BMAT01012959">
    <property type="protein sequence ID" value="GFS02742.1"/>
    <property type="molecule type" value="Genomic_DNA"/>
</dbReference>
<protein>
    <recommendedName>
        <fullName evidence="9">MICOS complex subunit MIC10</fullName>
    </recommendedName>
</protein>
<evidence type="ECO:0000256" key="2">
    <source>
        <dbReference type="ARBA" id="ARBA00004434"/>
    </source>
</evidence>
<dbReference type="PANTHER" id="PTHR21304:SF0">
    <property type="entry name" value="MICOS COMPLEX SUBUNIT MIC10"/>
    <property type="match status" value="1"/>
</dbReference>
<dbReference type="Pfam" id="PF04418">
    <property type="entry name" value="DUF543"/>
    <property type="match status" value="1"/>
</dbReference>
<proteinExistence type="inferred from homology"/>
<comment type="function">
    <text evidence="1 9">Component of the MICOS complex, a large protein complex of the mitochondrial inner membrane that plays crucial roles in the maintenance of crista junctions, inner membrane architecture, and formation of contact sites to the outer membrane.</text>
</comment>
<dbReference type="Proteomes" id="UP000762676">
    <property type="component" value="Unassembled WGS sequence"/>
</dbReference>
<evidence type="ECO:0000256" key="1">
    <source>
        <dbReference type="ARBA" id="ARBA00002689"/>
    </source>
</evidence>
<keyword evidence="4 9" id="KW-0812">Transmembrane</keyword>
<evidence type="ECO:0000256" key="3">
    <source>
        <dbReference type="ARBA" id="ARBA00006792"/>
    </source>
</evidence>
<reference evidence="10 11" key="1">
    <citation type="journal article" date="2021" name="Elife">
        <title>Chloroplast acquisition without the gene transfer in kleptoplastic sea slugs, Plakobranchus ocellatus.</title>
        <authorList>
            <person name="Maeda T."/>
            <person name="Takahashi S."/>
            <person name="Yoshida T."/>
            <person name="Shimamura S."/>
            <person name="Takaki Y."/>
            <person name="Nagai Y."/>
            <person name="Toyoda A."/>
            <person name="Suzuki Y."/>
            <person name="Arimoto A."/>
            <person name="Ishii H."/>
            <person name="Satoh N."/>
            <person name="Nishiyama T."/>
            <person name="Hasebe M."/>
            <person name="Maruyama T."/>
            <person name="Minagawa J."/>
            <person name="Obokata J."/>
            <person name="Shigenobu S."/>
        </authorList>
    </citation>
    <scope>NUCLEOTIDE SEQUENCE [LARGE SCALE GENOMIC DNA]</scope>
</reference>
<comment type="caution">
    <text evidence="10">The sequence shown here is derived from an EMBL/GenBank/DDBJ whole genome shotgun (WGS) entry which is preliminary data.</text>
</comment>
<keyword evidence="11" id="KW-1185">Reference proteome</keyword>
<keyword evidence="8 9" id="KW-0472">Membrane</keyword>
<accession>A0AAV4I1B1</accession>
<dbReference type="GO" id="GO:0061617">
    <property type="term" value="C:MICOS complex"/>
    <property type="evidence" value="ECO:0007669"/>
    <property type="project" value="UniProtKB-UniRule"/>
</dbReference>
<keyword evidence="6 9" id="KW-1133">Transmembrane helix</keyword>
<gene>
    <name evidence="10" type="ORF">ElyMa_006452400</name>
</gene>
<feature type="transmembrane region" description="Helical" evidence="9">
    <location>
        <begin position="21"/>
        <end position="41"/>
    </location>
</feature>
<comment type="subcellular location">
    <subcellularLocation>
        <location evidence="2 9">Mitochondrion inner membrane</location>
        <topology evidence="2 9">Single-pass membrane protein</topology>
    </subcellularLocation>
</comment>
<name>A0AAV4I1B1_9GAST</name>